<dbReference type="SMART" id="SM00267">
    <property type="entry name" value="GGDEF"/>
    <property type="match status" value="1"/>
</dbReference>
<feature type="transmembrane region" description="Helical" evidence="3">
    <location>
        <begin position="233"/>
        <end position="254"/>
    </location>
</feature>
<dbReference type="GO" id="GO:0052621">
    <property type="term" value="F:diguanylate cyclase activity"/>
    <property type="evidence" value="ECO:0007669"/>
    <property type="project" value="UniProtKB-EC"/>
</dbReference>
<feature type="transmembrane region" description="Helical" evidence="3">
    <location>
        <begin position="357"/>
        <end position="380"/>
    </location>
</feature>
<keyword evidence="6" id="KW-0548">Nucleotidyltransferase</keyword>
<dbReference type="Pfam" id="PF00990">
    <property type="entry name" value="GGDEF"/>
    <property type="match status" value="1"/>
</dbReference>
<dbReference type="InterPro" id="IPR043128">
    <property type="entry name" value="Rev_trsase/Diguanyl_cyclase"/>
</dbReference>
<feature type="domain" description="GGDEF" evidence="5">
    <location>
        <begin position="430"/>
        <end position="563"/>
    </location>
</feature>
<dbReference type="Proteomes" id="UP001302249">
    <property type="component" value="Chromosome"/>
</dbReference>
<dbReference type="EC" id="2.7.7.65" evidence="1"/>
<feature type="chain" id="PRO_5047352730" description="diguanylate cyclase" evidence="4">
    <location>
        <begin position="27"/>
        <end position="576"/>
    </location>
</feature>
<protein>
    <recommendedName>
        <fullName evidence="1">diguanylate cyclase</fullName>
        <ecNumber evidence="1">2.7.7.65</ecNumber>
    </recommendedName>
</protein>
<dbReference type="RefSeq" id="WP_313916814.1">
    <property type="nucleotide sequence ID" value="NZ_CP135076.1"/>
</dbReference>
<evidence type="ECO:0000259" key="5">
    <source>
        <dbReference type="PROSITE" id="PS50887"/>
    </source>
</evidence>
<dbReference type="PANTHER" id="PTHR45138">
    <property type="entry name" value="REGULATORY COMPONENTS OF SENSORY TRANSDUCTION SYSTEM"/>
    <property type="match status" value="1"/>
</dbReference>
<keyword evidence="3" id="KW-0472">Membrane</keyword>
<organism evidence="6 7">
    <name type="scientific">Stakelama saccharophila</name>
    <dbReference type="NCBI Taxonomy" id="3075605"/>
    <lineage>
        <taxon>Bacteria</taxon>
        <taxon>Pseudomonadati</taxon>
        <taxon>Pseudomonadota</taxon>
        <taxon>Alphaproteobacteria</taxon>
        <taxon>Sphingomonadales</taxon>
        <taxon>Sphingomonadaceae</taxon>
        <taxon>Stakelama</taxon>
    </lineage>
</organism>
<evidence type="ECO:0000256" key="4">
    <source>
        <dbReference type="SAM" id="SignalP"/>
    </source>
</evidence>
<keyword evidence="4" id="KW-0732">Signal</keyword>
<dbReference type="EMBL" id="CP135076">
    <property type="protein sequence ID" value="WNO54387.1"/>
    <property type="molecule type" value="Genomic_DNA"/>
</dbReference>
<feature type="signal peptide" evidence="4">
    <location>
        <begin position="1"/>
        <end position="26"/>
    </location>
</feature>
<dbReference type="InterPro" id="IPR011623">
    <property type="entry name" value="7TMR_DISM_rcpt_extracell_dom1"/>
</dbReference>
<feature type="transmembrane region" description="Helical" evidence="3">
    <location>
        <begin position="292"/>
        <end position="316"/>
    </location>
</feature>
<dbReference type="InterPro" id="IPR000160">
    <property type="entry name" value="GGDEF_dom"/>
</dbReference>
<dbReference type="Gene3D" id="3.30.70.270">
    <property type="match status" value="1"/>
</dbReference>
<dbReference type="NCBIfam" id="TIGR00254">
    <property type="entry name" value="GGDEF"/>
    <property type="match status" value="1"/>
</dbReference>
<evidence type="ECO:0000256" key="1">
    <source>
        <dbReference type="ARBA" id="ARBA00012528"/>
    </source>
</evidence>
<reference evidence="6 7" key="1">
    <citation type="submission" date="2023-09" db="EMBL/GenBank/DDBJ databases">
        <authorList>
            <person name="Rey-Velasco X."/>
        </authorList>
    </citation>
    <scope>NUCLEOTIDE SEQUENCE [LARGE SCALE GENOMIC DNA]</scope>
    <source>
        <strain evidence="6 7">W311</strain>
    </source>
</reference>
<dbReference type="CDD" id="cd01949">
    <property type="entry name" value="GGDEF"/>
    <property type="match status" value="1"/>
</dbReference>
<keyword evidence="6" id="KW-0808">Transferase</keyword>
<accession>A0ABZ0BAT2</accession>
<keyword evidence="7" id="KW-1185">Reference proteome</keyword>
<evidence type="ECO:0000313" key="7">
    <source>
        <dbReference type="Proteomes" id="UP001302249"/>
    </source>
</evidence>
<feature type="transmembrane region" description="Helical" evidence="3">
    <location>
        <begin position="328"/>
        <end position="345"/>
    </location>
</feature>
<dbReference type="SUPFAM" id="SSF55073">
    <property type="entry name" value="Nucleotide cyclase"/>
    <property type="match status" value="1"/>
</dbReference>
<keyword evidence="3" id="KW-1133">Transmembrane helix</keyword>
<feature type="transmembrane region" description="Helical" evidence="3">
    <location>
        <begin position="200"/>
        <end position="221"/>
    </location>
</feature>
<dbReference type="InterPro" id="IPR029787">
    <property type="entry name" value="Nucleotide_cyclase"/>
</dbReference>
<name>A0ABZ0BAT2_9SPHN</name>
<dbReference type="PROSITE" id="PS50887">
    <property type="entry name" value="GGDEF"/>
    <property type="match status" value="1"/>
</dbReference>
<dbReference type="Pfam" id="PF07695">
    <property type="entry name" value="7TMR-DISM_7TM"/>
    <property type="match status" value="1"/>
</dbReference>
<sequence length="576" mass="61499">MRGASAIAFCLLFGAILLVRPTDAGAKPLQLNRSLCHAVTALDHDDTPPAGRRFSCTGEPSGYQQQSLWLRLDPARAGLDPDDLTLMIHQTRFDRAVLVFRYADGTVVRQQVVGGDFGSHWRAGGQVAFEAPQRAAPVRAATIRFDKLASHRLLRIRAATSGAAEVQSASLAMLIGAALTLLLIGVLYNVSLAIAVRRRFLAWHAGWAASVLIWGFLWSQLVLVLAPGLAGTASAQTCTFLACLAVTLATISAVSPFDSHHLPRIARMSTLALGLAVGLIGIPAALVRGPAIGPLGAVLGVLVLADLLAVAVCLACAWRRGSAEARDLAAAWSVPMAALGLTQFVDVESTLWGGGSQLLVLFASAWQTLWLSIAATRRLARLRIERDRARAAEARASELASRDPLTGLNNRRGFFERIAPLLDRAQADATPLALLVLDIDRFKAINDVHGHDTGDAVIVTIAERLSRWDGPMCVTARLGGEEFALMIAGLSGFALAHFADNVRREIAACDHQALVGSQRVTVSIGVATAGPAARDFQQLYQRADGALYAAKQNGRDRVVHARPEDRIATEPLLANR</sequence>
<gene>
    <name evidence="6" type="ORF">RPR59_03780</name>
</gene>
<feature type="transmembrane region" description="Helical" evidence="3">
    <location>
        <begin position="169"/>
        <end position="188"/>
    </location>
</feature>
<feature type="transmembrane region" description="Helical" evidence="3">
    <location>
        <begin position="266"/>
        <end position="286"/>
    </location>
</feature>
<proteinExistence type="predicted"/>
<evidence type="ECO:0000256" key="2">
    <source>
        <dbReference type="ARBA" id="ARBA00034247"/>
    </source>
</evidence>
<dbReference type="PANTHER" id="PTHR45138:SF9">
    <property type="entry name" value="DIGUANYLATE CYCLASE DGCM-RELATED"/>
    <property type="match status" value="1"/>
</dbReference>
<comment type="catalytic activity">
    <reaction evidence="2">
        <text>2 GTP = 3',3'-c-di-GMP + 2 diphosphate</text>
        <dbReference type="Rhea" id="RHEA:24898"/>
        <dbReference type="ChEBI" id="CHEBI:33019"/>
        <dbReference type="ChEBI" id="CHEBI:37565"/>
        <dbReference type="ChEBI" id="CHEBI:58805"/>
        <dbReference type="EC" id="2.7.7.65"/>
    </reaction>
</comment>
<evidence type="ECO:0000256" key="3">
    <source>
        <dbReference type="SAM" id="Phobius"/>
    </source>
</evidence>
<keyword evidence="3" id="KW-0812">Transmembrane</keyword>
<dbReference type="InterPro" id="IPR050469">
    <property type="entry name" value="Diguanylate_Cyclase"/>
</dbReference>
<evidence type="ECO:0000313" key="6">
    <source>
        <dbReference type="EMBL" id="WNO54387.1"/>
    </source>
</evidence>